<dbReference type="RefSeq" id="WP_012164039.1">
    <property type="nucleotide sequence ID" value="NC_009925.1"/>
</dbReference>
<reference evidence="1 2" key="1">
    <citation type="journal article" date="2008" name="Proc. Natl. Acad. Sci. U.S.A.">
        <title>Niche adaptation and genome expansion in the chlorophyll d-producing cyanobacterium Acaryochloris marina.</title>
        <authorList>
            <person name="Swingley W.D."/>
            <person name="Chen M."/>
            <person name="Cheung P.C."/>
            <person name="Conrad A.L."/>
            <person name="Dejesa L.C."/>
            <person name="Hao J."/>
            <person name="Honchak B.M."/>
            <person name="Karbach L.E."/>
            <person name="Kurdoglu A."/>
            <person name="Lahiri S."/>
            <person name="Mastrian S.D."/>
            <person name="Miyashita H."/>
            <person name="Page L."/>
            <person name="Ramakrishna P."/>
            <person name="Satoh S."/>
            <person name="Sattley W.M."/>
            <person name="Shimada Y."/>
            <person name="Taylor H.L."/>
            <person name="Tomo T."/>
            <person name="Tsuchiya T."/>
            <person name="Wang Z.T."/>
            <person name="Raymond J."/>
            <person name="Mimuro M."/>
            <person name="Blankenship R.E."/>
            <person name="Touchman J.W."/>
        </authorList>
    </citation>
    <scope>NUCLEOTIDE SEQUENCE [LARGE SCALE GENOMIC DNA]</scope>
    <source>
        <strain evidence="2">MBIC 11017</strain>
    </source>
</reference>
<dbReference type="HOGENOM" id="CLU_104980_0_0_3"/>
<dbReference type="InterPro" id="IPR021399">
    <property type="entry name" value="DUF3038"/>
</dbReference>
<evidence type="ECO:0000313" key="1">
    <source>
        <dbReference type="EMBL" id="ABW28650.1"/>
    </source>
</evidence>
<dbReference type="EMBL" id="CP000828">
    <property type="protein sequence ID" value="ABW28650.1"/>
    <property type="molecule type" value="Genomic_DNA"/>
</dbReference>
<dbReference type="STRING" id="329726.AM1_3660"/>
<name>B0C3F1_ACAM1</name>
<gene>
    <name evidence="1" type="ordered locus">AM1_3660</name>
</gene>
<proteinExistence type="predicted"/>
<dbReference type="Proteomes" id="UP000000268">
    <property type="component" value="Chromosome"/>
</dbReference>
<organism evidence="1 2">
    <name type="scientific">Acaryochloris marina (strain MBIC 11017)</name>
    <dbReference type="NCBI Taxonomy" id="329726"/>
    <lineage>
        <taxon>Bacteria</taxon>
        <taxon>Bacillati</taxon>
        <taxon>Cyanobacteriota</taxon>
        <taxon>Cyanophyceae</taxon>
        <taxon>Acaryochloridales</taxon>
        <taxon>Acaryochloridaceae</taxon>
        <taxon>Acaryochloris</taxon>
    </lineage>
</organism>
<dbReference type="OrthoDB" id="484027at2"/>
<dbReference type="Pfam" id="PF11237">
    <property type="entry name" value="DUF3038"/>
    <property type="match status" value="1"/>
</dbReference>
<sequence>MDISLHNPASDQGKLVAFPLTETAQPDRSQLDNIKAQLDLVLLALEALVGIGSEAVLQAAADLNLQDVVSDRVSLWRLRQSNPLRRGTGGRKKLDIEEARSLVMISCHLAHQHQSLIREAVELLESVAETEQPFHQVALLGDYLDNFTNTYQDRMTEDTLSVDALTDLALKLLIDLLFYSNNQGPRRLWMALLDRANHIER</sequence>
<protein>
    <recommendedName>
        <fullName evidence="3">DUF3038 domain-containing protein</fullName>
    </recommendedName>
</protein>
<evidence type="ECO:0008006" key="3">
    <source>
        <dbReference type="Google" id="ProtNLM"/>
    </source>
</evidence>
<keyword evidence="2" id="KW-1185">Reference proteome</keyword>
<dbReference type="KEGG" id="amr:AM1_3660"/>
<dbReference type="eggNOG" id="ENOG502Z7IT">
    <property type="taxonomic scope" value="Bacteria"/>
</dbReference>
<dbReference type="AlphaFoldDB" id="B0C3F1"/>
<evidence type="ECO:0000313" key="2">
    <source>
        <dbReference type="Proteomes" id="UP000000268"/>
    </source>
</evidence>
<accession>B0C3F1</accession>